<dbReference type="EMBL" id="CP031742">
    <property type="protein sequence ID" value="AXQ57694.1"/>
    <property type="molecule type" value="Genomic_DNA"/>
</dbReference>
<feature type="region of interest" description="Disordered" evidence="8">
    <location>
        <begin position="390"/>
        <end position="491"/>
    </location>
</feature>
<feature type="compositionally biased region" description="Pro residues" evidence="8">
    <location>
        <begin position="459"/>
        <end position="469"/>
    </location>
</feature>
<keyword evidence="5 11" id="KW-0418">Kinase</keyword>
<feature type="binding site" evidence="7">
    <location>
        <position position="59"/>
    </location>
    <ligand>
        <name>ATP</name>
        <dbReference type="ChEBI" id="CHEBI:30616"/>
    </ligand>
</feature>
<feature type="domain" description="Protein kinase" evidence="10">
    <location>
        <begin position="30"/>
        <end position="293"/>
    </location>
</feature>
<dbReference type="GO" id="GO:0004674">
    <property type="term" value="F:protein serine/threonine kinase activity"/>
    <property type="evidence" value="ECO:0007669"/>
    <property type="project" value="UniProtKB-KW"/>
</dbReference>
<evidence type="ECO:0000256" key="8">
    <source>
        <dbReference type="SAM" id="MobiDB-lite"/>
    </source>
</evidence>
<evidence type="ECO:0000256" key="9">
    <source>
        <dbReference type="SAM" id="Phobius"/>
    </source>
</evidence>
<keyword evidence="9" id="KW-0472">Membrane</keyword>
<evidence type="ECO:0000259" key="10">
    <source>
        <dbReference type="PROSITE" id="PS50011"/>
    </source>
</evidence>
<dbReference type="SMART" id="SM00220">
    <property type="entry name" value="S_TKc"/>
    <property type="match status" value="1"/>
</dbReference>
<proteinExistence type="predicted"/>
<organism evidence="11 12">
    <name type="scientific">Streptomyces koyangensis</name>
    <dbReference type="NCBI Taxonomy" id="188770"/>
    <lineage>
        <taxon>Bacteria</taxon>
        <taxon>Bacillati</taxon>
        <taxon>Actinomycetota</taxon>
        <taxon>Actinomycetes</taxon>
        <taxon>Kitasatosporales</taxon>
        <taxon>Streptomycetaceae</taxon>
        <taxon>Streptomyces</taxon>
        <taxon>Streptomyces aurantiacus group</taxon>
    </lineage>
</organism>
<dbReference type="InterPro" id="IPR000719">
    <property type="entry name" value="Prot_kinase_dom"/>
</dbReference>
<dbReference type="CDD" id="cd14014">
    <property type="entry name" value="STKc_PknB_like"/>
    <property type="match status" value="1"/>
</dbReference>
<evidence type="ECO:0000313" key="12">
    <source>
        <dbReference type="Proteomes" id="UP000259636"/>
    </source>
</evidence>
<evidence type="ECO:0000256" key="4">
    <source>
        <dbReference type="ARBA" id="ARBA00022741"/>
    </source>
</evidence>
<keyword evidence="2 11" id="KW-0723">Serine/threonine-protein kinase</keyword>
<evidence type="ECO:0000256" key="5">
    <source>
        <dbReference type="ARBA" id="ARBA00022777"/>
    </source>
</evidence>
<dbReference type="Pfam" id="PF00069">
    <property type="entry name" value="Pkinase"/>
    <property type="match status" value="1"/>
</dbReference>
<dbReference type="SUPFAM" id="SSF56112">
    <property type="entry name" value="Protein kinase-like (PK-like)"/>
    <property type="match status" value="1"/>
</dbReference>
<dbReference type="GO" id="GO:0004347">
    <property type="term" value="F:glucose-6-phosphate isomerase activity"/>
    <property type="evidence" value="ECO:0007669"/>
    <property type="project" value="InterPro"/>
</dbReference>
<dbReference type="InterPro" id="IPR008271">
    <property type="entry name" value="Ser/Thr_kinase_AS"/>
</dbReference>
<dbReference type="PROSITE" id="PS50011">
    <property type="entry name" value="PROTEIN_KINASE_DOM"/>
    <property type="match status" value="1"/>
</dbReference>
<feature type="region of interest" description="Disordered" evidence="8">
    <location>
        <begin position="298"/>
        <end position="360"/>
    </location>
</feature>
<dbReference type="PROSITE" id="PS00765">
    <property type="entry name" value="P_GLUCOSE_ISOMERASE_1"/>
    <property type="match status" value="1"/>
</dbReference>
<keyword evidence="9" id="KW-1133">Transmembrane helix</keyword>
<dbReference type="PANTHER" id="PTHR43289:SF6">
    <property type="entry name" value="SERINE_THREONINE-PROTEIN KINASE NEKL-3"/>
    <property type="match status" value="1"/>
</dbReference>
<protein>
    <recommendedName>
        <fullName evidence="1">non-specific serine/threonine protein kinase</fullName>
        <ecNumber evidence="1">2.7.11.1</ecNumber>
    </recommendedName>
</protein>
<dbReference type="Gene3D" id="3.30.200.20">
    <property type="entry name" value="Phosphorylase Kinase, domain 1"/>
    <property type="match status" value="1"/>
</dbReference>
<dbReference type="PROSITE" id="PS00108">
    <property type="entry name" value="PROTEIN_KINASE_ST"/>
    <property type="match status" value="1"/>
</dbReference>
<reference evidence="11 12" key="1">
    <citation type="submission" date="2018-08" db="EMBL/GenBank/DDBJ databases">
        <authorList>
            <person name="Ferrada E.E."/>
            <person name="Latorre B.A."/>
        </authorList>
    </citation>
    <scope>NUCLEOTIDE SEQUENCE [LARGE SCALE GENOMIC DNA]</scope>
    <source>
        <strain evidence="11 12">VK-A60T</strain>
    </source>
</reference>
<dbReference type="InterPro" id="IPR018189">
    <property type="entry name" value="Phosphoglucose_isomerase_CS"/>
</dbReference>
<dbReference type="GO" id="GO:0005524">
    <property type="term" value="F:ATP binding"/>
    <property type="evidence" value="ECO:0007669"/>
    <property type="project" value="UniProtKB-UniRule"/>
</dbReference>
<evidence type="ECO:0000256" key="1">
    <source>
        <dbReference type="ARBA" id="ARBA00012513"/>
    </source>
</evidence>
<name>A0A385DID1_9ACTN</name>
<gene>
    <name evidence="11" type="ORF">D0C37_25945</name>
</gene>
<keyword evidence="9" id="KW-0812">Transmembrane</keyword>
<evidence type="ECO:0000256" key="2">
    <source>
        <dbReference type="ARBA" id="ARBA00022527"/>
    </source>
</evidence>
<dbReference type="AlphaFoldDB" id="A0A385DID1"/>
<accession>A0A385DID1</accession>
<dbReference type="InterPro" id="IPR011009">
    <property type="entry name" value="Kinase-like_dom_sf"/>
</dbReference>
<dbReference type="InterPro" id="IPR017441">
    <property type="entry name" value="Protein_kinase_ATP_BS"/>
</dbReference>
<keyword evidence="6 7" id="KW-0067">ATP-binding</keyword>
<dbReference type="PROSITE" id="PS00107">
    <property type="entry name" value="PROTEIN_KINASE_ATP"/>
    <property type="match status" value="1"/>
</dbReference>
<evidence type="ECO:0000313" key="11">
    <source>
        <dbReference type="EMBL" id="AXQ57694.1"/>
    </source>
</evidence>
<evidence type="ECO:0000256" key="7">
    <source>
        <dbReference type="PROSITE-ProRule" id="PRU10141"/>
    </source>
</evidence>
<feature type="compositionally biased region" description="Acidic residues" evidence="8">
    <location>
        <begin position="440"/>
        <end position="449"/>
    </location>
</feature>
<sequence length="579" mass="60548">MFRQGPVTARRCLYTLCPMSAPGDMIGGRFTLLGPLGSGGMGTVWRARDEVLHREVALKEVRPPDPALTGPEAAATLRERVLREARALARLSHPHVVTIHQIVDAGPDTHPWIVMELVPGESLADRLQRGPLLPQEAAALGRQILAALRSAHAAGIHHRDVKPANILLRTDPGVPGPPSAVLTDFGIAALQGSTALTATGDLIGSPEYIAPERVRGRDDHPASDLWSLGLVLYVAVEGHSPLRRATTLATLAAVLDEPVPPPVRSGPLAAVLGALLVRDPEARPDAATLDRLLTEAASGSAPSWAEPTVSGPRPVPATPVAPPPPAPPTPPPGAPAPGTQAPAPYRPPLPTPTTAVTRPRRRTGALVAGAAALVAVAVTATVLVLNPWKSDEQAAPSPSPSPTATQAPDGEKDPKPSPDAGRSTGTDPVDDDKDDKNGNGEEDQEDQDKEDDRSGQDDPPAPSATPQPPSGGSWIAQLFSEPVSTGTATRDRRLAAVRAEVPEARYLRSDGYASLRPGYWVFYAPGPFDDGRAALRFCAEKGRTSGNECVGRYLSDDGADADAICHPPAASPKGRCSRS</sequence>
<evidence type="ECO:0000256" key="6">
    <source>
        <dbReference type="ARBA" id="ARBA00022840"/>
    </source>
</evidence>
<dbReference type="KEGG" id="sky:D0C37_25945"/>
<keyword evidence="4 7" id="KW-0547">Nucleotide-binding</keyword>
<feature type="transmembrane region" description="Helical" evidence="9">
    <location>
        <begin position="365"/>
        <end position="388"/>
    </location>
</feature>
<evidence type="ECO:0000256" key="3">
    <source>
        <dbReference type="ARBA" id="ARBA00022679"/>
    </source>
</evidence>
<dbReference type="GO" id="GO:0006096">
    <property type="term" value="P:glycolytic process"/>
    <property type="evidence" value="ECO:0007669"/>
    <property type="project" value="InterPro"/>
</dbReference>
<dbReference type="Proteomes" id="UP000259636">
    <property type="component" value="Chromosome"/>
</dbReference>
<dbReference type="PANTHER" id="PTHR43289">
    <property type="entry name" value="MITOGEN-ACTIVATED PROTEIN KINASE KINASE KINASE 20-RELATED"/>
    <property type="match status" value="1"/>
</dbReference>
<feature type="compositionally biased region" description="Pro residues" evidence="8">
    <location>
        <begin position="313"/>
        <end position="335"/>
    </location>
</feature>
<keyword evidence="3" id="KW-0808">Transferase</keyword>
<dbReference type="GO" id="GO:0006094">
    <property type="term" value="P:gluconeogenesis"/>
    <property type="evidence" value="ECO:0007669"/>
    <property type="project" value="InterPro"/>
</dbReference>
<dbReference type="EC" id="2.7.11.1" evidence="1"/>
<dbReference type="Gene3D" id="1.10.510.10">
    <property type="entry name" value="Transferase(Phosphotransferase) domain 1"/>
    <property type="match status" value="1"/>
</dbReference>